<feature type="compositionally biased region" description="Polar residues" evidence="4">
    <location>
        <begin position="905"/>
        <end position="915"/>
    </location>
</feature>
<gene>
    <name evidence="6" type="ORF">g.20722</name>
</gene>
<feature type="compositionally biased region" description="Polar residues" evidence="4">
    <location>
        <begin position="189"/>
        <end position="201"/>
    </location>
</feature>
<evidence type="ECO:0000256" key="1">
    <source>
        <dbReference type="ARBA" id="ARBA00022499"/>
    </source>
</evidence>
<dbReference type="Pfam" id="PF12012">
    <property type="entry name" value="DUF3504"/>
    <property type="match status" value="1"/>
</dbReference>
<keyword evidence="3" id="KW-0832">Ubl conjugation</keyword>
<feature type="domain" description="TRASH" evidence="5">
    <location>
        <begin position="625"/>
        <end position="663"/>
    </location>
</feature>
<feature type="domain" description="TRASH" evidence="5">
    <location>
        <begin position="579"/>
        <end position="619"/>
    </location>
</feature>
<feature type="domain" description="TRASH" evidence="5">
    <location>
        <begin position="485"/>
        <end position="525"/>
    </location>
</feature>
<accession>A0A1B6L1W1</accession>
<feature type="domain" description="TRASH" evidence="5">
    <location>
        <begin position="404"/>
        <end position="439"/>
    </location>
</feature>
<dbReference type="InterPro" id="IPR021893">
    <property type="entry name" value="ZMYM2-like_C"/>
</dbReference>
<sequence>MAENSQSDSKNMLYRSDSTKNKKKTEDADNEDNDDKIHKDSISNDKSDNSEENGTKFLHIDQDTSRPEDSFDMMETGEDPFAQTTDEAMDTSEIMKKNEYMDKNQKCNADGEAMEVEVISSIPLNEDTASTESNKNLNTPDINESTNSNEQSEISKKTSDLLISDKSIPQTTQAKESVTDSKKGDDSEISPSQQENGTQLNKRQDGEICIVPDKVSKDNNESNKEKEMLPRASVISSKHISNKSSGKARQKQRKISSDESSNSDYEVEDTKSVSRPKRNAAKRAESQIKVLSAVEREVDQEETNSNDGSVEPTNNCFDRSDVQTVESKDAEPCFTCKKIGQCKINVLAYGKINTFCNDKCLTIFQDGPCGKIIESKEIVPPPTIVRDLRSEAQVIDRTEFVRKCSQCTSIVDGEDEKTLSWETMDFCSEGCLGKFQHELGSHCANCKGNVQQASLGKYCVRFGYEVKQFCCSSCLEEFKKGLKVCSFCQKDISSGGEGFLAPVGDKGTFKDFCTQGCMEKYEQMSSNQPPPPQIFPCHVCANTKLVEVEVFFDSKVNKLCSDICFSAYKFANKLKVDRCDMCKKYFDKDAVGEKFNIFYDGVPHNFCCKTCMNVYILAKRKIVPCNWCKVKKYNFDMIKRVQSSGQVLMMCSLNCLTLYQVSVNAVSSRRIKCDMCKSITQAQYHLTMSDATIRNFCTYPCVMNFQQQYSKSPITLPGGEAPPIPTGAPVPVISSVTSLANGQPVISTSTTTAFSSKGGGGKLSLMMRLSEPPVCHNKVTQTRPTMNTKSVSCRPHSATVHTQTDEDLQKPLVIPIPVPIYVPCPMAMYSLPFPVPVPFPIPVPIPMFLPTTRNSIKGIMKEIKRIQEKVPADPFEAELLMMAEMVAGDKKEVATSSDSEPDNEPATSDTRPNSDGENEFSPEAMESSNTFGDDIMQMALKMATELDEPPPVDLETQLTPATILNQSQNENSEGNTETPRRNGTTESRGVKRPTRSPQKKSGVSDTKKRKANNNSETVSQQPNVVDEPKPDANMKLKYTFGVNAWKSWVLLKNAEMEKLSSTNKKIKPFKSDILQLTADELNFSLCLFVKEVKKPIGSEYAPDTIYYLCLGIQQYLFENGRIDNIFTDSYYEPFTDALDEVAKKFTEIFNDHHYIVTRVEEEHLWESKQLGAYSPHTLLSTLIFFNTKHFNLKNVEEHLMLSFSHIMKHWKRNPNQQASVGGGKAPGSRNVLLRFYPPQALLDDPNSKKKKVYEQQENEENPLRCPVKLYEFYLTKCPESVRTRSDVFYLQPERSCVPDSPVWYSTTALSREPLEKMMNRVKMIKEINIALLTP</sequence>
<feature type="domain" description="TRASH" evidence="5">
    <location>
        <begin position="443"/>
        <end position="482"/>
    </location>
</feature>
<organism evidence="6">
    <name type="scientific">Graphocephala atropunctata</name>
    <dbReference type="NCBI Taxonomy" id="36148"/>
    <lineage>
        <taxon>Eukaryota</taxon>
        <taxon>Metazoa</taxon>
        <taxon>Ecdysozoa</taxon>
        <taxon>Arthropoda</taxon>
        <taxon>Hexapoda</taxon>
        <taxon>Insecta</taxon>
        <taxon>Pterygota</taxon>
        <taxon>Neoptera</taxon>
        <taxon>Paraneoptera</taxon>
        <taxon>Hemiptera</taxon>
        <taxon>Auchenorrhyncha</taxon>
        <taxon>Membracoidea</taxon>
        <taxon>Cicadellidae</taxon>
        <taxon>Cicadellinae</taxon>
        <taxon>Cicadellini</taxon>
        <taxon>Graphocephala</taxon>
    </lineage>
</organism>
<feature type="compositionally biased region" description="Polar residues" evidence="4">
    <location>
        <begin position="1012"/>
        <end position="1023"/>
    </location>
</feature>
<feature type="region of interest" description="Disordered" evidence="4">
    <location>
        <begin position="890"/>
        <end position="929"/>
    </location>
</feature>
<dbReference type="InterPro" id="IPR011017">
    <property type="entry name" value="TRASH_dom"/>
</dbReference>
<feature type="domain" description="TRASH" evidence="5">
    <location>
        <begin position="673"/>
        <end position="709"/>
    </location>
</feature>
<feature type="domain" description="TRASH" evidence="5">
    <location>
        <begin position="333"/>
        <end position="368"/>
    </location>
</feature>
<feature type="compositionally biased region" description="Basic and acidic residues" evidence="4">
    <location>
        <begin position="35"/>
        <end position="49"/>
    </location>
</feature>
<feature type="region of interest" description="Disordered" evidence="4">
    <location>
        <begin position="118"/>
        <end position="317"/>
    </location>
</feature>
<feature type="compositionally biased region" description="Polar residues" evidence="4">
    <location>
        <begin position="305"/>
        <end position="317"/>
    </location>
</feature>
<dbReference type="SMART" id="SM00746">
    <property type="entry name" value="TRASH"/>
    <property type="match status" value="8"/>
</dbReference>
<feature type="compositionally biased region" description="Polar residues" evidence="4">
    <location>
        <begin position="963"/>
        <end position="987"/>
    </location>
</feature>
<feature type="compositionally biased region" description="Polar residues" evidence="4">
    <location>
        <begin position="234"/>
        <end position="245"/>
    </location>
</feature>
<dbReference type="PANTHER" id="PTHR45736:SF1">
    <property type="entry name" value="WITHOUT CHILDREN, ISOFORM B"/>
    <property type="match status" value="1"/>
</dbReference>
<evidence type="ECO:0000313" key="6">
    <source>
        <dbReference type="EMBL" id="JAT17656.1"/>
    </source>
</evidence>
<name>A0A1B6L1W1_9HEMI</name>
<evidence type="ECO:0000256" key="4">
    <source>
        <dbReference type="SAM" id="MobiDB-lite"/>
    </source>
</evidence>
<evidence type="ECO:0000256" key="2">
    <source>
        <dbReference type="ARBA" id="ARBA00022553"/>
    </source>
</evidence>
<dbReference type="Pfam" id="PF25561">
    <property type="entry name" value="QRICH1"/>
    <property type="match status" value="1"/>
</dbReference>
<reference evidence="6" key="1">
    <citation type="submission" date="2015-11" db="EMBL/GenBank/DDBJ databases">
        <title>De novo transcriptome assembly of four potential Pierce s Disease insect vectors from Arizona vineyards.</title>
        <authorList>
            <person name="Tassone E.E."/>
        </authorList>
    </citation>
    <scope>NUCLEOTIDE SEQUENCE</scope>
</reference>
<feature type="region of interest" description="Disordered" evidence="4">
    <location>
        <begin position="1"/>
        <end position="91"/>
    </location>
</feature>
<dbReference type="InterPro" id="IPR051284">
    <property type="entry name" value="ZnF_MYMT-QRICH1"/>
</dbReference>
<proteinExistence type="predicted"/>
<dbReference type="PANTHER" id="PTHR45736">
    <property type="entry name" value="ZINC FINGER MYM-TYPE PROTEIN"/>
    <property type="match status" value="1"/>
</dbReference>
<dbReference type="EMBL" id="GEBQ01022321">
    <property type="protein sequence ID" value="JAT17656.1"/>
    <property type="molecule type" value="Transcribed_RNA"/>
</dbReference>
<protein>
    <recommendedName>
        <fullName evidence="5">TRASH domain-containing protein</fullName>
    </recommendedName>
</protein>
<evidence type="ECO:0000259" key="5">
    <source>
        <dbReference type="SMART" id="SM00746"/>
    </source>
</evidence>
<keyword evidence="2" id="KW-0597">Phosphoprotein</keyword>
<feature type="compositionally biased region" description="Polar residues" evidence="4">
    <location>
        <begin position="1"/>
        <end position="10"/>
    </location>
</feature>
<feature type="compositionally biased region" description="Basic and acidic residues" evidence="4">
    <location>
        <begin position="17"/>
        <end position="27"/>
    </location>
</feature>
<dbReference type="InterPro" id="IPR057926">
    <property type="entry name" value="QRICH1_dom"/>
</dbReference>
<feature type="compositionally biased region" description="Basic and acidic residues" evidence="4">
    <location>
        <begin position="214"/>
        <end position="229"/>
    </location>
</feature>
<feature type="region of interest" description="Disordered" evidence="4">
    <location>
        <begin position="963"/>
        <end position="1031"/>
    </location>
</feature>
<keyword evidence="1" id="KW-1017">Isopeptide bond</keyword>
<feature type="compositionally biased region" description="Polar residues" evidence="4">
    <location>
        <begin position="167"/>
        <end position="176"/>
    </location>
</feature>
<feature type="compositionally biased region" description="Basic and acidic residues" evidence="4">
    <location>
        <begin position="58"/>
        <end position="69"/>
    </location>
</feature>
<feature type="domain" description="TRASH" evidence="5">
    <location>
        <begin position="537"/>
        <end position="572"/>
    </location>
</feature>
<evidence type="ECO:0000256" key="3">
    <source>
        <dbReference type="ARBA" id="ARBA00022843"/>
    </source>
</evidence>
<feature type="compositionally biased region" description="Basic and acidic residues" evidence="4">
    <location>
        <begin position="177"/>
        <end position="186"/>
    </location>
</feature>
<feature type="compositionally biased region" description="Polar residues" evidence="4">
    <location>
        <begin position="127"/>
        <end position="152"/>
    </location>
</feature>